<proteinExistence type="predicted"/>
<dbReference type="OrthoDB" id="6514370at2759"/>
<dbReference type="AlphaFoldDB" id="A0A6P6YBN5"/>
<dbReference type="KEGG" id="dpte:113796592"/>
<dbReference type="InParanoid" id="A0A6P6YBN5"/>
<protein>
    <submittedName>
        <fullName evidence="3">H/ACA ribonucleoprotein complex subunit GAR1-like</fullName>
    </submittedName>
</protein>
<evidence type="ECO:0000256" key="1">
    <source>
        <dbReference type="SAM" id="SignalP"/>
    </source>
</evidence>
<evidence type="ECO:0000313" key="2">
    <source>
        <dbReference type="Proteomes" id="UP000515146"/>
    </source>
</evidence>
<organism evidence="2 3">
    <name type="scientific">Dermatophagoides pteronyssinus</name>
    <name type="common">European house dust mite</name>
    <dbReference type="NCBI Taxonomy" id="6956"/>
    <lineage>
        <taxon>Eukaryota</taxon>
        <taxon>Metazoa</taxon>
        <taxon>Ecdysozoa</taxon>
        <taxon>Arthropoda</taxon>
        <taxon>Chelicerata</taxon>
        <taxon>Arachnida</taxon>
        <taxon>Acari</taxon>
        <taxon>Acariformes</taxon>
        <taxon>Sarcoptiformes</taxon>
        <taxon>Astigmata</taxon>
        <taxon>Psoroptidia</taxon>
        <taxon>Analgoidea</taxon>
        <taxon>Pyroglyphidae</taxon>
        <taxon>Dermatophagoidinae</taxon>
        <taxon>Dermatophagoides</taxon>
    </lineage>
</organism>
<keyword evidence="2" id="KW-1185">Reference proteome</keyword>
<dbReference type="RefSeq" id="XP_027202695.1">
    <property type="nucleotide sequence ID" value="XM_027346894.1"/>
</dbReference>
<dbReference type="Proteomes" id="UP000515146">
    <property type="component" value="Unplaced"/>
</dbReference>
<evidence type="ECO:0000313" key="3">
    <source>
        <dbReference type="RefSeq" id="XP_027202695.1"/>
    </source>
</evidence>
<feature type="signal peptide" evidence="1">
    <location>
        <begin position="1"/>
        <end position="16"/>
    </location>
</feature>
<sequence>MFRLLIIASLAISAQCVRYGGGGRSYGGGGYGGGRSYGGGGGSYGGGIVNLAVRSRHNVQYYDVPSSGSIQPITVEIGANPIPVTMIFRSASSNLNVQNQHEGQGGSFQESQSEDEPHILKHLVFKPVLQQIHEVITPRRLITQEIKPVFEDIQTLVARNSHGGNGGGFSQSNSLLGSMFGGGRRSGGGGGGGYSRGNSLYGSMSVSGGGYGRSSGRY</sequence>
<gene>
    <name evidence="3" type="primary">LOC113796592</name>
</gene>
<feature type="chain" id="PRO_5027940768" evidence="1">
    <location>
        <begin position="17"/>
        <end position="218"/>
    </location>
</feature>
<dbReference type="GeneID" id="113796592"/>
<keyword evidence="1" id="KW-0732">Signal</keyword>
<reference evidence="3" key="1">
    <citation type="submission" date="2025-08" db="UniProtKB">
        <authorList>
            <consortium name="RefSeq"/>
        </authorList>
    </citation>
    <scope>IDENTIFICATION</scope>
    <source>
        <strain evidence="3">Airmid</strain>
    </source>
</reference>
<name>A0A6P6YBN5_DERPT</name>
<accession>A0A6P6YBN5</accession>